<dbReference type="EMBL" id="JAEHOD010000020">
    <property type="protein sequence ID" value="KAG2447897.1"/>
    <property type="molecule type" value="Genomic_DNA"/>
</dbReference>
<feature type="compositionally biased region" description="Low complexity" evidence="1">
    <location>
        <begin position="44"/>
        <end position="54"/>
    </location>
</feature>
<feature type="compositionally biased region" description="Gly residues" evidence="1">
    <location>
        <begin position="55"/>
        <end position="65"/>
    </location>
</feature>
<dbReference type="AlphaFoldDB" id="A0A835WI01"/>
<sequence length="886" mass="85362">MLAREVAQAARLKLHIMESGSLVVPPPTASTAHGDDCNGVAAAAVHQQRQQHSSAGGGHSTGGGSAPAASAGSEAAGAADPDPAEVIAVQQQSGGVGLGRAAAACSAGGAAAQAHPWLPGWGICQSSVWAMAEQAIVLASGGSTGSGGGGGADDDDDDDGDGGGAEGAGAAPKHGSGAINASHLPASGLSATTAGPAALATATAGSCAGGAPAGLASPVPSQPPTPPTPTSFWAAALPPGLIVASTASPAVSACSTPVARHQQHPHRRDRHEHLQAQVCASQSPPPPPQQQQQQQQQQQSSAATGSPLQTTSCSSGGPGMALPVAGAATDASAAHVSPDAVATVRLSSVGGALCDQEGGCGQGDSKEGAVAVAEGVGPSPPAPVLDGLLPCVEASNAFVAATAKPLLTPFERQHSVAQRLLLARNHTAGSGAGSDDSAASSPRAVPAALLRAAHQQHHLHLHHQQRLLPTCCSAEEAEVAVAAALADYGVAVAVTPDSPEAGSHQQQHGQLPLPEALPAGRVGPPRRALTTARRAPLTVPPMPSGLGPRMLSLVPSLPHRLPQLVLPPLVFRSTGATDGGGGGAAGPEEVAAGSAPAAHLRRAAFYGRGAAAGASSAKAALSAAKTVATLLSVMPGDASNIGSLLSAALSFVSSDGSGGDASGAAAAAAASALAEAGAAASADMAATVAAADQAVAAAAAAAVGEGALYTACVEAAALAHDGEAACEACTLGTMAAAATAMGAKLHEPAAAPICAAGSGTVGGSAGSQLSTLASWSGSLVTQVVCALADMMAGPEAAPSARLMLRSRVRAVVAGASVAWTAVNVAGLAAALLHSDFGHNPATATKTALDLLLSAPSVAEAAKDLIRIGVVVGMAVGGNLQQQPGDN</sequence>
<organism evidence="2 3">
    <name type="scientific">Chlamydomonas schloesseri</name>
    <dbReference type="NCBI Taxonomy" id="2026947"/>
    <lineage>
        <taxon>Eukaryota</taxon>
        <taxon>Viridiplantae</taxon>
        <taxon>Chlorophyta</taxon>
        <taxon>core chlorophytes</taxon>
        <taxon>Chlorophyceae</taxon>
        <taxon>CS clade</taxon>
        <taxon>Chlamydomonadales</taxon>
        <taxon>Chlamydomonadaceae</taxon>
        <taxon>Chlamydomonas</taxon>
    </lineage>
</organism>
<dbReference type="OrthoDB" id="10689478at2759"/>
<feature type="compositionally biased region" description="Polar residues" evidence="1">
    <location>
        <begin position="302"/>
        <end position="315"/>
    </location>
</feature>
<feature type="compositionally biased region" description="Acidic residues" evidence="1">
    <location>
        <begin position="152"/>
        <end position="161"/>
    </location>
</feature>
<evidence type="ECO:0000313" key="2">
    <source>
        <dbReference type="EMBL" id="KAG2447897.1"/>
    </source>
</evidence>
<proteinExistence type="predicted"/>
<feature type="region of interest" description="Disordered" evidence="1">
    <location>
        <begin position="496"/>
        <end position="525"/>
    </location>
</feature>
<name>A0A835WI01_9CHLO</name>
<feature type="compositionally biased region" description="Basic residues" evidence="1">
    <location>
        <begin position="261"/>
        <end position="270"/>
    </location>
</feature>
<gene>
    <name evidence="2" type="ORF">HYH02_007351</name>
</gene>
<comment type="caution">
    <text evidence="2">The sequence shown here is derived from an EMBL/GenBank/DDBJ whole genome shotgun (WGS) entry which is preliminary data.</text>
</comment>
<feature type="compositionally biased region" description="Gly residues" evidence="1">
    <location>
        <begin position="142"/>
        <end position="151"/>
    </location>
</feature>
<feature type="compositionally biased region" description="Low complexity" evidence="1">
    <location>
        <begin position="290"/>
        <end position="301"/>
    </location>
</feature>
<reference evidence="2" key="1">
    <citation type="journal article" date="2020" name="bioRxiv">
        <title>Comparative genomics of Chlamydomonas.</title>
        <authorList>
            <person name="Craig R.J."/>
            <person name="Hasan A.R."/>
            <person name="Ness R.W."/>
            <person name="Keightley P.D."/>
        </authorList>
    </citation>
    <scope>NUCLEOTIDE SEQUENCE</scope>
    <source>
        <strain evidence="2">CCAP 11/173</strain>
    </source>
</reference>
<feature type="region of interest" description="Disordered" evidence="1">
    <location>
        <begin position="44"/>
        <end position="81"/>
    </location>
</feature>
<protein>
    <submittedName>
        <fullName evidence="2">Uncharacterized protein</fullName>
    </submittedName>
</protein>
<keyword evidence="3" id="KW-1185">Reference proteome</keyword>
<accession>A0A835WI01</accession>
<dbReference type="Proteomes" id="UP000613740">
    <property type="component" value="Unassembled WGS sequence"/>
</dbReference>
<feature type="region of interest" description="Disordered" evidence="1">
    <location>
        <begin position="254"/>
        <end position="317"/>
    </location>
</feature>
<evidence type="ECO:0000256" key="1">
    <source>
        <dbReference type="SAM" id="MobiDB-lite"/>
    </source>
</evidence>
<feature type="region of interest" description="Disordered" evidence="1">
    <location>
        <begin position="142"/>
        <end position="181"/>
    </location>
</feature>
<evidence type="ECO:0000313" key="3">
    <source>
        <dbReference type="Proteomes" id="UP000613740"/>
    </source>
</evidence>
<feature type="compositionally biased region" description="Low complexity" evidence="1">
    <location>
        <begin position="66"/>
        <end position="79"/>
    </location>
</feature>